<proteinExistence type="predicted"/>
<reference evidence="1 2" key="1">
    <citation type="submission" date="2019-11" db="EMBL/GenBank/DDBJ databases">
        <authorList>
            <person name="Li X."/>
        </authorList>
    </citation>
    <scope>NUCLEOTIDE SEQUENCE [LARGE SCALE GENOMIC DNA]</scope>
    <source>
        <strain evidence="1 2">L9</strain>
    </source>
</reference>
<gene>
    <name evidence="1" type="ORF">GMD78_17505</name>
</gene>
<sequence>MDSLFLKQEEIFTFYKRDGEKIERKTELRFDPLTGESSRIVVDPGIKLTPPNYTDMAEKTGGENCPFCLENIHEQTPIFSKEQDNITHGKAIVFPNLFPYSKYNGVTIFSDQHFIRLEEFTTSLLKDAFIACQTYIKRVIDREEKPVYISINWNYLPLSGGSMLHPHLHVIISESATNYQNRFERKCRAFQENHEVDYLSSLYQYEKEVGERWIGENGNIAWLHAYSPKGHNDFISIFRDKSSIEDLTDQDWSHFAKGLQAIFATLAEQGLASFNMGLTFANTGSPIHARLIPRLDFGELHTSDFNYFQVIHDEGLTYKAPEKVAALARKHF</sequence>
<dbReference type="RefSeq" id="WP_155670718.1">
    <property type="nucleotide sequence ID" value="NZ_WOCA01000018.1"/>
</dbReference>
<comment type="caution">
    <text evidence="1">The sequence shown here is derived from an EMBL/GenBank/DDBJ whole genome shotgun (WGS) entry which is preliminary data.</text>
</comment>
<dbReference type="InterPro" id="IPR036265">
    <property type="entry name" value="HIT-like_sf"/>
</dbReference>
<dbReference type="AlphaFoldDB" id="A0A6N8FKJ1"/>
<evidence type="ECO:0000313" key="2">
    <source>
        <dbReference type="Proteomes" id="UP000469125"/>
    </source>
</evidence>
<protein>
    <recommendedName>
        <fullName evidence="3">Galactose-1-phosphate uridylyltransferase</fullName>
    </recommendedName>
</protein>
<keyword evidence="2" id="KW-1185">Reference proteome</keyword>
<evidence type="ECO:0008006" key="3">
    <source>
        <dbReference type="Google" id="ProtNLM"/>
    </source>
</evidence>
<dbReference type="SUPFAM" id="SSF54197">
    <property type="entry name" value="HIT-like"/>
    <property type="match status" value="2"/>
</dbReference>
<dbReference type="Proteomes" id="UP000469125">
    <property type="component" value="Unassembled WGS sequence"/>
</dbReference>
<accession>A0A6N8FKJ1</accession>
<organism evidence="1 2">
    <name type="scientific">Ornithinibacillus caprae</name>
    <dbReference type="NCBI Taxonomy" id="2678566"/>
    <lineage>
        <taxon>Bacteria</taxon>
        <taxon>Bacillati</taxon>
        <taxon>Bacillota</taxon>
        <taxon>Bacilli</taxon>
        <taxon>Bacillales</taxon>
        <taxon>Bacillaceae</taxon>
        <taxon>Ornithinibacillus</taxon>
    </lineage>
</organism>
<evidence type="ECO:0000313" key="1">
    <source>
        <dbReference type="EMBL" id="MUK90172.1"/>
    </source>
</evidence>
<dbReference type="Gene3D" id="3.30.428.10">
    <property type="entry name" value="HIT-like"/>
    <property type="match status" value="2"/>
</dbReference>
<dbReference type="EMBL" id="WOCA01000018">
    <property type="protein sequence ID" value="MUK90172.1"/>
    <property type="molecule type" value="Genomic_DNA"/>
</dbReference>
<name>A0A6N8FKJ1_9BACI</name>